<feature type="domain" description="Alcohol dehydrogenase-like N-terminal" evidence="6">
    <location>
        <begin position="24"/>
        <end position="137"/>
    </location>
</feature>
<dbReference type="GO" id="GO:0008270">
    <property type="term" value="F:zinc ion binding"/>
    <property type="evidence" value="ECO:0007669"/>
    <property type="project" value="InterPro"/>
</dbReference>
<evidence type="ECO:0000313" key="8">
    <source>
        <dbReference type="Proteomes" id="UP000540014"/>
    </source>
</evidence>
<evidence type="ECO:0000256" key="4">
    <source>
        <dbReference type="ARBA" id="ARBA00022833"/>
    </source>
</evidence>
<dbReference type="Gene3D" id="3.90.180.10">
    <property type="entry name" value="Medium-chain alcohol dehydrogenases, catalytic domain"/>
    <property type="match status" value="1"/>
</dbReference>
<dbReference type="Proteomes" id="UP000540014">
    <property type="component" value="Unassembled WGS sequence"/>
</dbReference>
<sequence>MKEIALTAVQKVEIIDSNTPQITKPNEVLIKVKKVTLCGSDITYFNRKTLPYDLRYPIVLGHEVSGEIIDVGAQVDSLKKGDRVSVEPQYYCGNCSYCQRGLYQFCEHSYFLAGHGYPGALKEYLVWDYKSVHKLPDSLSYESGALLEPMSVAYSGIKKIMFKKLKQ</sequence>
<evidence type="ECO:0000256" key="1">
    <source>
        <dbReference type="ARBA" id="ARBA00001947"/>
    </source>
</evidence>
<dbReference type="PANTHER" id="PTHR43161">
    <property type="entry name" value="SORBITOL DEHYDROGENASE"/>
    <property type="match status" value="1"/>
</dbReference>
<keyword evidence="4" id="KW-0862">Zinc</keyword>
<evidence type="ECO:0000313" key="7">
    <source>
        <dbReference type="EMBL" id="NME44806.1"/>
    </source>
</evidence>
<dbReference type="PROSITE" id="PS00059">
    <property type="entry name" value="ADH_ZINC"/>
    <property type="match status" value="1"/>
</dbReference>
<dbReference type="InterPro" id="IPR002328">
    <property type="entry name" value="ADH_Zn_CS"/>
</dbReference>
<dbReference type="AlphaFoldDB" id="A0A7X9NIC9"/>
<dbReference type="Pfam" id="PF08240">
    <property type="entry name" value="ADH_N"/>
    <property type="match status" value="1"/>
</dbReference>
<keyword evidence="3" id="KW-0479">Metal-binding</keyword>
<comment type="cofactor">
    <cofactor evidence="1">
        <name>Zn(2+)</name>
        <dbReference type="ChEBI" id="CHEBI:29105"/>
    </cofactor>
</comment>
<proteinExistence type="inferred from homology"/>
<reference evidence="7 8" key="1">
    <citation type="submission" date="2020-04" db="EMBL/GenBank/DDBJ databases">
        <authorList>
            <person name="Hitch T.C.A."/>
            <person name="Wylensek D."/>
            <person name="Clavel T."/>
        </authorList>
    </citation>
    <scope>NUCLEOTIDE SEQUENCE [LARGE SCALE GENOMIC DNA]</scope>
    <source>
        <strain evidence="7 8">BSM-383-APC-22F</strain>
    </source>
</reference>
<dbReference type="InterPro" id="IPR013154">
    <property type="entry name" value="ADH-like_N"/>
</dbReference>
<dbReference type="EMBL" id="JABAFR010000018">
    <property type="protein sequence ID" value="NME44806.1"/>
    <property type="molecule type" value="Genomic_DNA"/>
</dbReference>
<organism evidence="7 8">
    <name type="scientific">Faecalicoccus pleomorphus</name>
    <dbReference type="NCBI Taxonomy" id="1323"/>
    <lineage>
        <taxon>Bacteria</taxon>
        <taxon>Bacillati</taxon>
        <taxon>Bacillota</taxon>
        <taxon>Erysipelotrichia</taxon>
        <taxon>Erysipelotrichales</taxon>
        <taxon>Erysipelotrichaceae</taxon>
        <taxon>Faecalicoccus</taxon>
    </lineage>
</organism>
<evidence type="ECO:0000256" key="2">
    <source>
        <dbReference type="ARBA" id="ARBA00008072"/>
    </source>
</evidence>
<evidence type="ECO:0000256" key="5">
    <source>
        <dbReference type="ARBA" id="ARBA00023002"/>
    </source>
</evidence>
<dbReference type="InterPro" id="IPR011032">
    <property type="entry name" value="GroES-like_sf"/>
</dbReference>
<accession>A0A7X9NIC9</accession>
<dbReference type="GO" id="GO:0016491">
    <property type="term" value="F:oxidoreductase activity"/>
    <property type="evidence" value="ECO:0007669"/>
    <property type="project" value="UniProtKB-KW"/>
</dbReference>
<gene>
    <name evidence="7" type="ORF">HF861_07910</name>
</gene>
<evidence type="ECO:0000256" key="3">
    <source>
        <dbReference type="ARBA" id="ARBA00022723"/>
    </source>
</evidence>
<keyword evidence="5" id="KW-0560">Oxidoreductase</keyword>
<dbReference type="RefSeq" id="WP_168965766.1">
    <property type="nucleotide sequence ID" value="NZ_JABAFR010000018.1"/>
</dbReference>
<dbReference type="SUPFAM" id="SSF50129">
    <property type="entry name" value="GroES-like"/>
    <property type="match status" value="1"/>
</dbReference>
<evidence type="ECO:0000259" key="6">
    <source>
        <dbReference type="Pfam" id="PF08240"/>
    </source>
</evidence>
<comment type="similarity">
    <text evidence="2">Belongs to the zinc-containing alcohol dehydrogenase family.</text>
</comment>
<protein>
    <submittedName>
        <fullName evidence="7">Alcohol dehydrogenase catalytic domain-containing protein</fullName>
    </submittedName>
</protein>
<name>A0A7X9NIC9_9FIRM</name>
<comment type="caution">
    <text evidence="7">The sequence shown here is derived from an EMBL/GenBank/DDBJ whole genome shotgun (WGS) entry which is preliminary data.</text>
</comment>